<keyword evidence="4" id="KW-1185">Reference proteome</keyword>
<protein>
    <recommendedName>
        <fullName evidence="2">Cupin type-2 domain-containing protein</fullName>
    </recommendedName>
</protein>
<dbReference type="Proteomes" id="UP000282574">
    <property type="component" value="Unassembled WGS sequence"/>
</dbReference>
<dbReference type="EMBL" id="RSCK01000118">
    <property type="protein sequence ID" value="RUT01947.1"/>
    <property type="molecule type" value="Genomic_DNA"/>
</dbReference>
<gene>
    <name evidence="3" type="ORF">DSM107010_64190</name>
</gene>
<comment type="caution">
    <text evidence="3">The sequence shown here is derived from an EMBL/GenBank/DDBJ whole genome shotgun (WGS) entry which is preliminary data.</text>
</comment>
<dbReference type="CDD" id="cd02210">
    <property type="entry name" value="cupin_BLR2406-like"/>
    <property type="match status" value="1"/>
</dbReference>
<feature type="region of interest" description="Disordered" evidence="1">
    <location>
        <begin position="157"/>
        <end position="185"/>
    </location>
</feature>
<organism evidence="3 4">
    <name type="scientific">Chroococcidiopsis cubana SAG 39.79</name>
    <dbReference type="NCBI Taxonomy" id="388085"/>
    <lineage>
        <taxon>Bacteria</taxon>
        <taxon>Bacillati</taxon>
        <taxon>Cyanobacteriota</taxon>
        <taxon>Cyanophyceae</taxon>
        <taxon>Chroococcidiopsidales</taxon>
        <taxon>Chroococcidiopsidaceae</taxon>
        <taxon>Chroococcidiopsis</taxon>
    </lineage>
</organism>
<dbReference type="Pfam" id="PF07883">
    <property type="entry name" value="Cupin_2"/>
    <property type="match status" value="1"/>
</dbReference>
<dbReference type="InterPro" id="IPR011051">
    <property type="entry name" value="RmlC_Cupin_sf"/>
</dbReference>
<sequence length="185" mass="20481">MIENTSANPPDTREPIERKPIEIAIVRPDAATLAGDRLSHFVGISASTTGAKGISMNLAIIPPGGTAEPHFHPEHETAIYLLKGRVEVCYGQGLQHCRVCEAGDFIFTPPGVPHQPRNLSATEPVYVLAARNDPNEQEKTVPYNPLWKVKSVFERRYDERSTNVSRNSPRRKARRSLTVDPTFTG</sequence>
<evidence type="ECO:0000313" key="3">
    <source>
        <dbReference type="EMBL" id="RUT01947.1"/>
    </source>
</evidence>
<accession>A0AB37UAE3</accession>
<dbReference type="AlphaFoldDB" id="A0AB37UAE3"/>
<dbReference type="InterPro" id="IPR014710">
    <property type="entry name" value="RmlC-like_jellyroll"/>
</dbReference>
<name>A0AB37UAE3_9CYAN</name>
<dbReference type="Gene3D" id="2.60.120.10">
    <property type="entry name" value="Jelly Rolls"/>
    <property type="match status" value="1"/>
</dbReference>
<dbReference type="InterPro" id="IPR013096">
    <property type="entry name" value="Cupin_2"/>
</dbReference>
<feature type="domain" description="Cupin type-2" evidence="2">
    <location>
        <begin position="58"/>
        <end position="128"/>
    </location>
</feature>
<dbReference type="PANTHER" id="PTHR40112">
    <property type="entry name" value="H2HPP ISOMERASE"/>
    <property type="match status" value="1"/>
</dbReference>
<dbReference type="InterPro" id="IPR052535">
    <property type="entry name" value="Bacilysin_H2HPP_isomerase"/>
</dbReference>
<dbReference type="PANTHER" id="PTHR40112:SF1">
    <property type="entry name" value="H2HPP ISOMERASE"/>
    <property type="match status" value="1"/>
</dbReference>
<reference evidence="3 4" key="1">
    <citation type="journal article" date="2019" name="Genome Biol. Evol.">
        <title>Day and night: Metabolic profiles and evolutionary relationships of six axenic non-marine cyanobacteria.</title>
        <authorList>
            <person name="Will S.E."/>
            <person name="Henke P."/>
            <person name="Boedeker C."/>
            <person name="Huang S."/>
            <person name="Brinkmann H."/>
            <person name="Rohde M."/>
            <person name="Jarek M."/>
            <person name="Friedl T."/>
            <person name="Seufert S."/>
            <person name="Schumacher M."/>
            <person name="Overmann J."/>
            <person name="Neumann-Schaal M."/>
            <person name="Petersen J."/>
        </authorList>
    </citation>
    <scope>NUCLEOTIDE SEQUENCE [LARGE SCALE GENOMIC DNA]</scope>
    <source>
        <strain evidence="3 4">SAG 39.79</strain>
    </source>
</reference>
<dbReference type="SUPFAM" id="SSF51182">
    <property type="entry name" value="RmlC-like cupins"/>
    <property type="match status" value="1"/>
</dbReference>
<dbReference type="RefSeq" id="WP_106167359.1">
    <property type="nucleotide sequence ID" value="NZ_JAVKZF010000009.1"/>
</dbReference>
<evidence type="ECO:0000256" key="1">
    <source>
        <dbReference type="SAM" id="MobiDB-lite"/>
    </source>
</evidence>
<evidence type="ECO:0000259" key="2">
    <source>
        <dbReference type="Pfam" id="PF07883"/>
    </source>
</evidence>
<proteinExistence type="predicted"/>
<evidence type="ECO:0000313" key="4">
    <source>
        <dbReference type="Proteomes" id="UP000282574"/>
    </source>
</evidence>